<evidence type="ECO:0000259" key="4">
    <source>
        <dbReference type="PROSITE" id="PS50887"/>
    </source>
</evidence>
<feature type="transmembrane region" description="Helical" evidence="3">
    <location>
        <begin position="246"/>
        <end position="267"/>
    </location>
</feature>
<reference evidence="5 6" key="1">
    <citation type="submission" date="2016-05" db="EMBL/GenBank/DDBJ databases">
        <title>Complete genome sequence of Novosphingobium guangzhouense SA925(T).</title>
        <authorList>
            <person name="Sha S."/>
        </authorList>
    </citation>
    <scope>NUCLEOTIDE SEQUENCE [LARGE SCALE GENOMIC DNA]</scope>
    <source>
        <strain evidence="5 6">SA925</strain>
    </source>
</reference>
<dbReference type="NCBIfam" id="TIGR00254">
    <property type="entry name" value="GGDEF"/>
    <property type="match status" value="1"/>
</dbReference>
<dbReference type="GO" id="GO:0052621">
    <property type="term" value="F:diguanylate cyclase activity"/>
    <property type="evidence" value="ECO:0007669"/>
    <property type="project" value="UniProtKB-EC"/>
</dbReference>
<evidence type="ECO:0000256" key="3">
    <source>
        <dbReference type="SAM" id="Phobius"/>
    </source>
</evidence>
<evidence type="ECO:0000313" key="6">
    <source>
        <dbReference type="Proteomes" id="UP000236327"/>
    </source>
</evidence>
<accession>A0A2K2FTH5</accession>
<dbReference type="InterPro" id="IPR043128">
    <property type="entry name" value="Rev_trsase/Diguanyl_cyclase"/>
</dbReference>
<feature type="domain" description="GGDEF" evidence="4">
    <location>
        <begin position="337"/>
        <end position="472"/>
    </location>
</feature>
<organism evidence="5 6">
    <name type="scientific">Novosphingobium guangzhouense</name>
    <dbReference type="NCBI Taxonomy" id="1850347"/>
    <lineage>
        <taxon>Bacteria</taxon>
        <taxon>Pseudomonadati</taxon>
        <taxon>Pseudomonadota</taxon>
        <taxon>Alphaproteobacteria</taxon>
        <taxon>Sphingomonadales</taxon>
        <taxon>Sphingomonadaceae</taxon>
        <taxon>Novosphingobium</taxon>
    </lineage>
</organism>
<dbReference type="FunFam" id="3.30.70.270:FF:000001">
    <property type="entry name" value="Diguanylate cyclase domain protein"/>
    <property type="match status" value="1"/>
</dbReference>
<evidence type="ECO:0000256" key="1">
    <source>
        <dbReference type="ARBA" id="ARBA00012528"/>
    </source>
</evidence>
<dbReference type="AlphaFoldDB" id="A0A2K2FTH5"/>
<comment type="caution">
    <text evidence="5">The sequence shown here is derived from an EMBL/GenBank/DDBJ whole genome shotgun (WGS) entry which is preliminary data.</text>
</comment>
<feature type="transmembrane region" description="Helical" evidence="3">
    <location>
        <begin position="87"/>
        <end position="108"/>
    </location>
</feature>
<dbReference type="SUPFAM" id="SSF55073">
    <property type="entry name" value="Nucleotide cyclase"/>
    <property type="match status" value="1"/>
</dbReference>
<keyword evidence="3" id="KW-1133">Transmembrane helix</keyword>
<dbReference type="Pfam" id="PF00990">
    <property type="entry name" value="GGDEF"/>
    <property type="match status" value="1"/>
</dbReference>
<dbReference type="PROSITE" id="PS50887">
    <property type="entry name" value="GGDEF"/>
    <property type="match status" value="1"/>
</dbReference>
<keyword evidence="6" id="KW-1185">Reference proteome</keyword>
<protein>
    <recommendedName>
        <fullName evidence="1">diguanylate cyclase</fullName>
        <ecNumber evidence="1">2.7.7.65</ecNumber>
    </recommendedName>
</protein>
<dbReference type="PANTHER" id="PTHR45138">
    <property type="entry name" value="REGULATORY COMPONENTS OF SENSORY TRANSDUCTION SYSTEM"/>
    <property type="match status" value="1"/>
</dbReference>
<proteinExistence type="predicted"/>
<dbReference type="EMBL" id="LYMM01000089">
    <property type="protein sequence ID" value="PNU02082.1"/>
    <property type="molecule type" value="Genomic_DNA"/>
</dbReference>
<dbReference type="CDD" id="cd01949">
    <property type="entry name" value="GGDEF"/>
    <property type="match status" value="1"/>
</dbReference>
<feature type="transmembrane region" description="Helical" evidence="3">
    <location>
        <begin position="181"/>
        <end position="201"/>
    </location>
</feature>
<feature type="transmembrane region" description="Helical" evidence="3">
    <location>
        <begin position="56"/>
        <end position="81"/>
    </location>
</feature>
<feature type="transmembrane region" description="Helical" evidence="3">
    <location>
        <begin position="273"/>
        <end position="292"/>
    </location>
</feature>
<dbReference type="InterPro" id="IPR050469">
    <property type="entry name" value="Diguanylate_Cyclase"/>
</dbReference>
<sequence length="480" mass="52263">MSWIGAGIFIAVHGLACYAFPATASIISLAFLTSSALIASWATYRRARASGTPGWSLLAFAQLLWAGGMAANGLVYLALGYETGESIASMLLFILYGVPIIFATASPTREVSPVRLIDGLLALMLGLFFFAHTSVFATIAGASVEGAANLARMFDIENIFIALFALVRLMSCRDPGEREFFASLSIYAMLYMLTAAFINHTQEDTDFGGPVDLLIDLPFLFLALMASHWHQSQRSPTEVPLRLERVIQAVSPLMLPATLLAVSAGLIHIQPVWTMVGFAMATLVYGLRNILVHLSNLEERDRLERLSQIDALTGLPNRRSFDARLHEEWARACRNGGTLAVLMIDIDHFKLLNDGLGHQEGDDRLRDVAETLGRCARRASDMVARYGGEEFVAVLPGINAQQAMQLAEVMRSNVYALALPSPAPAARVTISVGVSWTDRPNEERYETLLSRADTALYEAKRGGRNAVVIAAMPARQTAVA</sequence>
<dbReference type="PANTHER" id="PTHR45138:SF9">
    <property type="entry name" value="DIGUANYLATE CYCLASE DGCM-RELATED"/>
    <property type="match status" value="1"/>
</dbReference>
<keyword evidence="3" id="KW-0472">Membrane</keyword>
<dbReference type="InterPro" id="IPR000160">
    <property type="entry name" value="GGDEF_dom"/>
</dbReference>
<dbReference type="EC" id="2.7.7.65" evidence="1"/>
<dbReference type="SMART" id="SM00267">
    <property type="entry name" value="GGDEF"/>
    <property type="match status" value="1"/>
</dbReference>
<evidence type="ECO:0000313" key="5">
    <source>
        <dbReference type="EMBL" id="PNU02082.1"/>
    </source>
</evidence>
<feature type="transmembrane region" description="Helical" evidence="3">
    <location>
        <begin position="120"/>
        <end position="144"/>
    </location>
</feature>
<evidence type="ECO:0000256" key="2">
    <source>
        <dbReference type="ARBA" id="ARBA00034247"/>
    </source>
</evidence>
<feature type="transmembrane region" description="Helical" evidence="3">
    <location>
        <begin position="24"/>
        <end position="44"/>
    </location>
</feature>
<comment type="catalytic activity">
    <reaction evidence="2">
        <text>2 GTP = 3',3'-c-di-GMP + 2 diphosphate</text>
        <dbReference type="Rhea" id="RHEA:24898"/>
        <dbReference type="ChEBI" id="CHEBI:33019"/>
        <dbReference type="ChEBI" id="CHEBI:37565"/>
        <dbReference type="ChEBI" id="CHEBI:58805"/>
        <dbReference type="EC" id="2.7.7.65"/>
    </reaction>
</comment>
<gene>
    <name evidence="5" type="ORF">A8V01_26980</name>
</gene>
<keyword evidence="3" id="KW-0812">Transmembrane</keyword>
<feature type="transmembrane region" description="Helical" evidence="3">
    <location>
        <begin position="150"/>
        <end position="169"/>
    </location>
</feature>
<feature type="transmembrane region" description="Helical" evidence="3">
    <location>
        <begin position="207"/>
        <end position="226"/>
    </location>
</feature>
<dbReference type="Gene3D" id="3.30.70.270">
    <property type="match status" value="1"/>
</dbReference>
<dbReference type="Proteomes" id="UP000236327">
    <property type="component" value="Unassembled WGS sequence"/>
</dbReference>
<dbReference type="InterPro" id="IPR029787">
    <property type="entry name" value="Nucleotide_cyclase"/>
</dbReference>
<name>A0A2K2FTH5_9SPHN</name>